<dbReference type="AlphaFoldDB" id="A0A7X2N4T9"/>
<evidence type="ECO:0000313" key="1">
    <source>
        <dbReference type="EMBL" id="MSS02460.1"/>
    </source>
</evidence>
<name>A0A7X2N4T9_9FIRM</name>
<evidence type="ECO:0000313" key="2">
    <source>
        <dbReference type="Proteomes" id="UP000470082"/>
    </source>
</evidence>
<keyword evidence="2" id="KW-1185">Reference proteome</keyword>
<comment type="caution">
    <text evidence="1">The sequence shown here is derived from an EMBL/GenBank/DDBJ whole genome shotgun (WGS) entry which is preliminary data.</text>
</comment>
<evidence type="ECO:0008006" key="3">
    <source>
        <dbReference type="Google" id="ProtNLM"/>
    </source>
</evidence>
<organism evidence="1 2">
    <name type="scientific">Floccifex porci</name>
    <dbReference type="NCBI Taxonomy" id="2606629"/>
    <lineage>
        <taxon>Bacteria</taxon>
        <taxon>Bacillati</taxon>
        <taxon>Bacillota</taxon>
        <taxon>Erysipelotrichia</taxon>
        <taxon>Erysipelotrichales</taxon>
        <taxon>Erysipelotrichaceae</taxon>
        <taxon>Floccifex</taxon>
    </lineage>
</organism>
<sequence length="82" mass="9584">MGMFIKLNTMLTVSSFFESIQKLMDSTGEEVNVVYEATGVYTAQVQRFLYKNNICQYEICPLESAKSEKKLFTTRKRINWIQ</sequence>
<dbReference type="Proteomes" id="UP000470082">
    <property type="component" value="Unassembled WGS sequence"/>
</dbReference>
<dbReference type="RefSeq" id="WP_154461680.1">
    <property type="nucleotide sequence ID" value="NZ_VUMM01000037.1"/>
</dbReference>
<proteinExistence type="predicted"/>
<dbReference type="EMBL" id="VUMM01000037">
    <property type="protein sequence ID" value="MSS02460.1"/>
    <property type="molecule type" value="Genomic_DNA"/>
</dbReference>
<accession>A0A7X2N4T9</accession>
<gene>
    <name evidence="1" type="ORF">FYJ50_10295</name>
</gene>
<protein>
    <recommendedName>
        <fullName evidence="3">Transposase</fullName>
    </recommendedName>
</protein>
<reference evidence="1 2" key="1">
    <citation type="submission" date="2019-08" db="EMBL/GenBank/DDBJ databases">
        <title>In-depth cultivation of the pig gut microbiome towards novel bacterial diversity and tailored functional studies.</title>
        <authorList>
            <person name="Wylensek D."/>
            <person name="Hitch T.C.A."/>
            <person name="Clavel T."/>
        </authorList>
    </citation>
    <scope>NUCLEOTIDE SEQUENCE [LARGE SCALE GENOMIC DNA]</scope>
    <source>
        <strain evidence="1 2">LKV-178-WT-2G</strain>
    </source>
</reference>